<comment type="caution">
    <text evidence="8">The sequence shown here is derived from an EMBL/GenBank/DDBJ whole genome shotgun (WGS) entry which is preliminary data.</text>
</comment>
<evidence type="ECO:0000313" key="10">
    <source>
        <dbReference type="Proteomes" id="UP000070409"/>
    </source>
</evidence>
<keyword evidence="2" id="KW-0805">Transcription regulation</keyword>
<evidence type="ECO:0000256" key="1">
    <source>
        <dbReference type="ARBA" id="ARBA00022491"/>
    </source>
</evidence>
<dbReference type="InterPro" id="IPR036271">
    <property type="entry name" value="Tet_transcr_reg_TetR-rel_C_sf"/>
</dbReference>
<keyword evidence="1" id="KW-0678">Repressor</keyword>
<organism evidence="8 9">
    <name type="scientific">Tsukamurella pseudospumae</name>
    <dbReference type="NCBI Taxonomy" id="239498"/>
    <lineage>
        <taxon>Bacteria</taxon>
        <taxon>Bacillati</taxon>
        <taxon>Actinomycetota</taxon>
        <taxon>Actinomycetes</taxon>
        <taxon>Mycobacteriales</taxon>
        <taxon>Tsukamurellaceae</taxon>
        <taxon>Tsukamurella</taxon>
    </lineage>
</organism>
<dbReference type="STRING" id="239498.AXK60_07910"/>
<evidence type="ECO:0000256" key="4">
    <source>
        <dbReference type="ARBA" id="ARBA00023163"/>
    </source>
</evidence>
<dbReference type="PANTHER" id="PTHR47506:SF1">
    <property type="entry name" value="HTH-TYPE TRANSCRIPTIONAL REGULATOR YJDC"/>
    <property type="match status" value="1"/>
</dbReference>
<name>A0A138AIV8_9ACTN</name>
<protein>
    <submittedName>
        <fullName evidence="8">TetR family transcriptional regulator</fullName>
    </submittedName>
</protein>
<evidence type="ECO:0000259" key="6">
    <source>
        <dbReference type="PROSITE" id="PS50977"/>
    </source>
</evidence>
<dbReference type="InterPro" id="IPR039538">
    <property type="entry name" value="BetI_C"/>
</dbReference>
<evidence type="ECO:0000313" key="8">
    <source>
        <dbReference type="EMBL" id="KXP10370.1"/>
    </source>
</evidence>
<accession>A0A138AIV8</accession>
<feature type="domain" description="HTH tetR-type" evidence="6">
    <location>
        <begin position="9"/>
        <end position="69"/>
    </location>
</feature>
<proteinExistence type="predicted"/>
<reference evidence="8" key="2">
    <citation type="submission" date="2016-02" db="EMBL/GenBank/DDBJ databases">
        <authorList>
            <person name="Teng J.L."/>
            <person name="Yang Y."/>
            <person name="Huang Y."/>
            <person name="Guo F."/>
            <person name="Wei W."/>
            <person name="Chen J.H."/>
            <person name="Wong S.Y."/>
            <person name="Lau S.K."/>
            <person name="Woo P.C."/>
        </authorList>
    </citation>
    <scope>NUCLEOTIDE SEQUENCE</scope>
    <source>
        <strain evidence="8">JCM 15929</strain>
    </source>
</reference>
<reference evidence="7 10" key="1">
    <citation type="submission" date="2016-02" db="EMBL/GenBank/DDBJ databases">
        <authorList>
            <person name="Teng J.L."/>
            <person name="Tang Y."/>
            <person name="Huang Y."/>
            <person name="Guo F."/>
            <person name="Wei W."/>
            <person name="Chen J.H."/>
            <person name="Wong S.Y."/>
            <person name="Lau S.K."/>
            <person name="Woo P.C."/>
        </authorList>
    </citation>
    <scope>NUCLEOTIDE SEQUENCE [LARGE SCALE GENOMIC DNA]</scope>
    <source>
        <strain evidence="7 10">JCM 13375</strain>
    </source>
</reference>
<dbReference type="PRINTS" id="PR00455">
    <property type="entry name" value="HTHTETR"/>
</dbReference>
<evidence type="ECO:0000256" key="2">
    <source>
        <dbReference type="ARBA" id="ARBA00023015"/>
    </source>
</evidence>
<evidence type="ECO:0000256" key="5">
    <source>
        <dbReference type="PROSITE-ProRule" id="PRU00335"/>
    </source>
</evidence>
<dbReference type="Pfam" id="PF00440">
    <property type="entry name" value="TetR_N"/>
    <property type="match status" value="1"/>
</dbReference>
<keyword evidence="4" id="KW-0804">Transcription</keyword>
<evidence type="ECO:0000313" key="7">
    <source>
        <dbReference type="EMBL" id="KXP00111.1"/>
    </source>
</evidence>
<dbReference type="OrthoDB" id="7252896at2"/>
<dbReference type="EMBL" id="LSRE01000008">
    <property type="protein sequence ID" value="KXP00111.1"/>
    <property type="molecule type" value="Genomic_DNA"/>
</dbReference>
<keyword evidence="10" id="KW-1185">Reference proteome</keyword>
<dbReference type="RefSeq" id="WP_068571404.1">
    <property type="nucleotide sequence ID" value="NZ_LSRE01000008.1"/>
</dbReference>
<feature type="DNA-binding region" description="H-T-H motif" evidence="5">
    <location>
        <begin position="32"/>
        <end position="51"/>
    </location>
</feature>
<evidence type="ECO:0000256" key="3">
    <source>
        <dbReference type="ARBA" id="ARBA00023125"/>
    </source>
</evidence>
<dbReference type="SUPFAM" id="SSF46689">
    <property type="entry name" value="Homeodomain-like"/>
    <property type="match status" value="1"/>
</dbReference>
<keyword evidence="3 5" id="KW-0238">DNA-binding</keyword>
<dbReference type="PANTHER" id="PTHR47506">
    <property type="entry name" value="TRANSCRIPTIONAL REGULATORY PROTEIN"/>
    <property type="match status" value="1"/>
</dbReference>
<dbReference type="Proteomes" id="UP000070258">
    <property type="component" value="Unassembled WGS sequence"/>
</dbReference>
<dbReference type="InterPro" id="IPR009057">
    <property type="entry name" value="Homeodomain-like_sf"/>
</dbReference>
<dbReference type="EMBL" id="LSRF01000033">
    <property type="protein sequence ID" value="KXP10370.1"/>
    <property type="molecule type" value="Genomic_DNA"/>
</dbReference>
<dbReference type="AlphaFoldDB" id="A0A138AIV8"/>
<sequence>MAKGEQTRARSVERFLDAGLDVFAERGYHAASMDEICRRADLSRGAFYSNFSGKEALFLALFDRHTERQVGRVAAVIDGAGSLDDAIAAAALAAAPDDPEERRWGLLSTEFTIFAARDEAAAARLTERDRAVRERLAGSLRRFVPADDAASLARFAIALYEGAQLTHLVDGDSAAARELLLRFLPAGLHTVAER</sequence>
<dbReference type="Proteomes" id="UP000070409">
    <property type="component" value="Unassembled WGS sequence"/>
</dbReference>
<dbReference type="SUPFAM" id="SSF48498">
    <property type="entry name" value="Tetracyclin repressor-like, C-terminal domain"/>
    <property type="match status" value="1"/>
</dbReference>
<dbReference type="Gene3D" id="1.10.357.10">
    <property type="entry name" value="Tetracycline Repressor, domain 2"/>
    <property type="match status" value="1"/>
</dbReference>
<reference evidence="9" key="3">
    <citation type="submission" date="2016-02" db="EMBL/GenBank/DDBJ databases">
        <authorList>
            <person name="Wen L."/>
            <person name="He K."/>
            <person name="Yang H."/>
        </authorList>
    </citation>
    <scope>NUCLEOTIDE SEQUENCE [LARGE SCALE GENOMIC DNA]</scope>
    <source>
        <strain evidence="9">JCM 15929</strain>
    </source>
</reference>
<gene>
    <name evidence="8" type="ORF">AXK60_07910</name>
    <name evidence="7" type="ORF">AXK61_16085</name>
</gene>
<dbReference type="Pfam" id="PF13977">
    <property type="entry name" value="TetR_C_6"/>
    <property type="match status" value="1"/>
</dbReference>
<dbReference type="GO" id="GO:0003677">
    <property type="term" value="F:DNA binding"/>
    <property type="evidence" value="ECO:0007669"/>
    <property type="project" value="UniProtKB-UniRule"/>
</dbReference>
<dbReference type="InterPro" id="IPR001647">
    <property type="entry name" value="HTH_TetR"/>
</dbReference>
<dbReference type="PROSITE" id="PS50977">
    <property type="entry name" value="HTH_TETR_2"/>
    <property type="match status" value="1"/>
</dbReference>
<evidence type="ECO:0000313" key="9">
    <source>
        <dbReference type="Proteomes" id="UP000070258"/>
    </source>
</evidence>